<dbReference type="KEGG" id="ccot:CCAX7_53910"/>
<dbReference type="InterPro" id="IPR018584">
    <property type="entry name" value="GT87"/>
</dbReference>
<keyword evidence="5" id="KW-1133">Transmembrane helix</keyword>
<keyword evidence="2" id="KW-1003">Cell membrane</keyword>
<dbReference type="GO" id="GO:0005886">
    <property type="term" value="C:plasma membrane"/>
    <property type="evidence" value="ECO:0007669"/>
    <property type="project" value="UniProtKB-SubCell"/>
</dbReference>
<keyword evidence="4" id="KW-0812">Transmembrane</keyword>
<accession>A0A402CNI6</accession>
<gene>
    <name evidence="8" type="ORF">CCAX7_53910</name>
</gene>
<comment type="similarity">
    <text evidence="7">Belongs to the glycosyltransferase 87 family.</text>
</comment>
<keyword evidence="3" id="KW-0808">Transferase</keyword>
<evidence type="ECO:0000256" key="3">
    <source>
        <dbReference type="ARBA" id="ARBA00022679"/>
    </source>
</evidence>
<proteinExistence type="inferred from homology"/>
<dbReference type="GO" id="GO:0016758">
    <property type="term" value="F:hexosyltransferase activity"/>
    <property type="evidence" value="ECO:0007669"/>
    <property type="project" value="InterPro"/>
</dbReference>
<evidence type="ECO:0000313" key="9">
    <source>
        <dbReference type="Proteomes" id="UP000287394"/>
    </source>
</evidence>
<keyword evidence="6" id="KW-0472">Membrane</keyword>
<keyword evidence="9" id="KW-1185">Reference proteome</keyword>
<evidence type="ECO:0000256" key="5">
    <source>
        <dbReference type="ARBA" id="ARBA00022989"/>
    </source>
</evidence>
<name>A0A402CNI6_9BACT</name>
<dbReference type="EMBL" id="AP025739">
    <property type="protein sequence ID" value="BDI33340.1"/>
    <property type="molecule type" value="Genomic_DNA"/>
</dbReference>
<dbReference type="Proteomes" id="UP000287394">
    <property type="component" value="Chromosome"/>
</dbReference>
<comment type="subcellular location">
    <subcellularLocation>
        <location evidence="1">Cell membrane</location>
        <topology evidence="1">Multi-pass membrane protein</topology>
    </subcellularLocation>
</comment>
<protein>
    <submittedName>
        <fullName evidence="8">Uncharacterized protein</fullName>
    </submittedName>
</protein>
<sequence length="253" mass="28079">MQYVLIVLSFWYFAYLLSKIATPNPTLKSVLLWGLALAVTPKVYFCMGMGQVQPLLWVAFALSVVSDRWRGVLLGVTLQIKTYALISLVCAAWKERRAVVVPALVVIGMGTALGLAVCGWPKFLEWRLALEYALSNSEILRADNISLSVLPLKVAIALGWRPPVMLPLWICAYLKLMSLTGPLAVWSACRRMSTQKLYAWVGLASMAFAPICWAFYLTAGYVLVALYLRDRLTSAEQTLQEKSADIPTVTVAR</sequence>
<reference evidence="8 9" key="1">
    <citation type="journal article" date="2019" name="Int. J. Syst. Evol. Microbiol.">
        <title>Capsulimonas corticalis gen. nov., sp. nov., an aerobic capsulated bacterium, of a novel bacterial order, Capsulimonadales ord. nov., of the class Armatimonadia of the phylum Armatimonadetes.</title>
        <authorList>
            <person name="Li J."/>
            <person name="Kudo C."/>
            <person name="Tonouchi A."/>
        </authorList>
    </citation>
    <scope>NUCLEOTIDE SEQUENCE [LARGE SCALE GENOMIC DNA]</scope>
    <source>
        <strain evidence="8 9">AX-7</strain>
    </source>
</reference>
<evidence type="ECO:0000313" key="8">
    <source>
        <dbReference type="EMBL" id="BDI33340.1"/>
    </source>
</evidence>
<evidence type="ECO:0000256" key="6">
    <source>
        <dbReference type="ARBA" id="ARBA00023136"/>
    </source>
</evidence>
<organism evidence="8 9">
    <name type="scientific">Capsulimonas corticalis</name>
    <dbReference type="NCBI Taxonomy" id="2219043"/>
    <lineage>
        <taxon>Bacteria</taxon>
        <taxon>Bacillati</taxon>
        <taxon>Armatimonadota</taxon>
        <taxon>Armatimonadia</taxon>
        <taxon>Capsulimonadales</taxon>
        <taxon>Capsulimonadaceae</taxon>
        <taxon>Capsulimonas</taxon>
    </lineage>
</organism>
<evidence type="ECO:0000256" key="2">
    <source>
        <dbReference type="ARBA" id="ARBA00022475"/>
    </source>
</evidence>
<evidence type="ECO:0000256" key="4">
    <source>
        <dbReference type="ARBA" id="ARBA00022692"/>
    </source>
</evidence>
<dbReference type="Pfam" id="PF09594">
    <property type="entry name" value="GT87"/>
    <property type="match status" value="1"/>
</dbReference>
<dbReference type="AlphaFoldDB" id="A0A402CNI6"/>
<evidence type="ECO:0000256" key="7">
    <source>
        <dbReference type="ARBA" id="ARBA00024033"/>
    </source>
</evidence>
<evidence type="ECO:0000256" key="1">
    <source>
        <dbReference type="ARBA" id="ARBA00004651"/>
    </source>
</evidence>